<protein>
    <submittedName>
        <fullName evidence="1">Uncharacterized protein</fullName>
    </submittedName>
</protein>
<gene>
    <name evidence="1" type="ORF">P9H32_04200</name>
</gene>
<dbReference type="EMBL" id="JARVCO010000004">
    <property type="protein sequence ID" value="MDZ8117818.1"/>
    <property type="molecule type" value="Genomic_DNA"/>
</dbReference>
<proteinExistence type="predicted"/>
<keyword evidence="2" id="KW-1185">Reference proteome</keyword>
<dbReference type="RefSeq" id="WP_322607620.1">
    <property type="nucleotide sequence ID" value="NZ_JARVCO010000004.1"/>
</dbReference>
<evidence type="ECO:0000313" key="1">
    <source>
        <dbReference type="EMBL" id="MDZ8117818.1"/>
    </source>
</evidence>
<organism evidence="1 2">
    <name type="scientific">Pontiella agarivorans</name>
    <dbReference type="NCBI Taxonomy" id="3038953"/>
    <lineage>
        <taxon>Bacteria</taxon>
        <taxon>Pseudomonadati</taxon>
        <taxon>Kiritimatiellota</taxon>
        <taxon>Kiritimatiellia</taxon>
        <taxon>Kiritimatiellales</taxon>
        <taxon>Pontiellaceae</taxon>
        <taxon>Pontiella</taxon>
    </lineage>
</organism>
<reference evidence="1 2" key="1">
    <citation type="journal article" date="2024" name="Appl. Environ. Microbiol.">
        <title>Pontiella agarivorans sp. nov., a novel marine anaerobic bacterium capable of degrading macroalgal polysaccharides and fixing nitrogen.</title>
        <authorList>
            <person name="Liu N."/>
            <person name="Kivenson V."/>
            <person name="Peng X."/>
            <person name="Cui Z."/>
            <person name="Lankiewicz T.S."/>
            <person name="Gosselin K.M."/>
            <person name="English C.J."/>
            <person name="Blair E.M."/>
            <person name="O'Malley M.A."/>
            <person name="Valentine D.L."/>
        </authorList>
    </citation>
    <scope>NUCLEOTIDE SEQUENCE [LARGE SCALE GENOMIC DNA]</scope>
    <source>
        <strain evidence="1 2">NLcol2</strain>
    </source>
</reference>
<accession>A0ABU5MUC7</accession>
<dbReference type="Gene3D" id="2.30.30.700">
    <property type="entry name" value="SLA1 homology domain 1"/>
    <property type="match status" value="1"/>
</dbReference>
<evidence type="ECO:0000313" key="2">
    <source>
        <dbReference type="Proteomes" id="UP001290861"/>
    </source>
</evidence>
<comment type="caution">
    <text evidence="1">The sequence shown here is derived from an EMBL/GenBank/DDBJ whole genome shotgun (WGS) entry which is preliminary data.</text>
</comment>
<sequence length="261" mass="30168">MKSVMLFFFILCCITSFGDDEYRSFTDLQGRTIKAKLVSFDSKNGKVTIERDNRKRATVSPGIFSVEDQEYIGSWIKIFLLKDGRSLKIDIDSSEKESNRSNPKDIERKMKNYTYKARLYTEKKLVTHTLTLENKGATDFGNIGVDYCTFIKRKGYDGLEDVFYCETGTRVGSLKPNSEALFTTEELPIFHRCRIISVPGEEGYSQDDAVESIEGIIFRIYLADNPTCYFEFSKPQYFGKKNSWMQYNPREGLEKQGFPRE</sequence>
<dbReference type="Proteomes" id="UP001290861">
    <property type="component" value="Unassembled WGS sequence"/>
</dbReference>
<name>A0ABU5MUC7_9BACT</name>